<protein>
    <submittedName>
        <fullName evidence="6">N-6 DNA methylase</fullName>
    </submittedName>
</protein>
<evidence type="ECO:0000256" key="4">
    <source>
        <dbReference type="ARBA" id="ARBA00022747"/>
    </source>
</evidence>
<dbReference type="GO" id="GO:0032259">
    <property type="term" value="P:methylation"/>
    <property type="evidence" value="ECO:0007669"/>
    <property type="project" value="UniProtKB-KW"/>
</dbReference>
<dbReference type="InterPro" id="IPR029063">
    <property type="entry name" value="SAM-dependent_MTases_sf"/>
</dbReference>
<keyword evidence="4" id="KW-0680">Restriction system</keyword>
<evidence type="ECO:0000256" key="2">
    <source>
        <dbReference type="ARBA" id="ARBA00022679"/>
    </source>
</evidence>
<dbReference type="Proteomes" id="UP001335737">
    <property type="component" value="Unassembled WGS sequence"/>
</dbReference>
<keyword evidence="3" id="KW-0949">S-adenosyl-L-methionine</keyword>
<comment type="caution">
    <text evidence="6">The sequence shown here is derived from an EMBL/GenBank/DDBJ whole genome shotgun (WGS) entry which is preliminary data.</text>
</comment>
<sequence length="814" mass="95049">MRTSESTQIITKFIPKLTHEARIPISNLKTDCTTNKTGNKRIDVIISNVNNQSDKFEDYILTIIEVKQESALYLDIYDEGSLEEVREEYLKLIVENVENYEQSSQNFQYGSIPEKEWFNALIQGLWKAKKLNLEFFAVTNTNRVQFYHTETLKPLYLQRTSTVIENGNFKLEDVVEQLNGLPSFSLLKDLSQSITSQNNICDYRKLNQDEQNEKVSMNEQQFIDLLGRIHNEFYKGSLSGRKKYLGDVILTFLFFKYLEERVLLSGRLHRYQDSGIPLWSEWVNYEDLTLPSKTIAIGQKIYETVKRQLELLANTEDVKDNHGEYIRNYEREYRDFSSILANINQIPDNDIGYTFLAKLYKELNGINTSTSRMENILYLHACNFDVYGSIYEKFKDKDEKEELGQFYTRRHIAKVLARLTLKPYIEKLKGKIHNYINDQTERGSKIDPNRIINIIKEDFEKMKILDPSCGTGGLLTEAYEYLVEEYTTILNGKNKEISSVLSNDAFTGIDIEEDSIKKAKLNMFFAGDGHNRLFRGSSLEKLYNQEIELSDNCDENEWNVIISNPPYGKGKEYTFMKKYIDALPYNGRIGIIIPNGILENPTKVGFRKYILKNIKIESIISLNKFVFAPYTKQKTYMLIGYKRDKIAIDELNGNFIEEQSGIITPKLKFENLSDKIWFYNLDFDGYNLSDDRWETDLVVINDDVPEYIHNDINELLNNYLKPDIIKENQLGVEGELLGVKDESGKHILRKSGYYQLNTDITESNYYNLLPEFYMRPYTPEYLTEDEFEQEVSTIWDEIKDLTTKFQSTMGEVNK</sequence>
<organism evidence="6 7">
    <name type="scientific">Virgibacillus tibetensis</name>
    <dbReference type="NCBI Taxonomy" id="3042313"/>
    <lineage>
        <taxon>Bacteria</taxon>
        <taxon>Bacillati</taxon>
        <taxon>Bacillota</taxon>
        <taxon>Bacilli</taxon>
        <taxon>Bacillales</taxon>
        <taxon>Bacillaceae</taxon>
        <taxon>Virgibacillus</taxon>
    </lineage>
</organism>
<dbReference type="GO" id="GO:0008168">
    <property type="term" value="F:methyltransferase activity"/>
    <property type="evidence" value="ECO:0007669"/>
    <property type="project" value="UniProtKB-KW"/>
</dbReference>
<evidence type="ECO:0000256" key="1">
    <source>
        <dbReference type="ARBA" id="ARBA00022603"/>
    </source>
</evidence>
<keyword evidence="1 6" id="KW-0489">Methyltransferase</keyword>
<dbReference type="PANTHER" id="PTHR33841:SF5">
    <property type="entry name" value="DNA METHYLASE (MODIFICATION METHYLASE) (METHYLTRANSFERASE)-RELATED"/>
    <property type="match status" value="1"/>
</dbReference>
<dbReference type="InterPro" id="IPR003356">
    <property type="entry name" value="DNA_methylase_A-5"/>
</dbReference>
<dbReference type="CDD" id="cd02440">
    <property type="entry name" value="AdoMet_MTases"/>
    <property type="match status" value="1"/>
</dbReference>
<proteinExistence type="predicted"/>
<keyword evidence="2" id="KW-0808">Transferase</keyword>
<evidence type="ECO:0000313" key="6">
    <source>
        <dbReference type="EMBL" id="MEC5425294.1"/>
    </source>
</evidence>
<dbReference type="RefSeq" id="WP_327608843.1">
    <property type="nucleotide sequence ID" value="NZ_JARZFX010000012.1"/>
</dbReference>
<dbReference type="InterPro" id="IPR050953">
    <property type="entry name" value="N4_N6_ade-DNA_methylase"/>
</dbReference>
<dbReference type="InterPro" id="IPR002052">
    <property type="entry name" value="DNA_methylase_N6_adenine_CS"/>
</dbReference>
<keyword evidence="7" id="KW-1185">Reference proteome</keyword>
<dbReference type="Gene3D" id="3.40.50.150">
    <property type="entry name" value="Vaccinia Virus protein VP39"/>
    <property type="match status" value="1"/>
</dbReference>
<feature type="domain" description="DNA methylase adenine-specific" evidence="5">
    <location>
        <begin position="385"/>
        <end position="569"/>
    </location>
</feature>
<dbReference type="PANTHER" id="PTHR33841">
    <property type="entry name" value="DNA METHYLTRANSFERASE YEEA-RELATED"/>
    <property type="match status" value="1"/>
</dbReference>
<gene>
    <name evidence="6" type="ORF">QGM71_17565</name>
</gene>
<dbReference type="EMBL" id="JARZFX010000012">
    <property type="protein sequence ID" value="MEC5425294.1"/>
    <property type="molecule type" value="Genomic_DNA"/>
</dbReference>
<dbReference type="PROSITE" id="PS00092">
    <property type="entry name" value="N6_MTASE"/>
    <property type="match status" value="1"/>
</dbReference>
<dbReference type="PRINTS" id="PR00507">
    <property type="entry name" value="N12N6MTFRASE"/>
</dbReference>
<dbReference type="SUPFAM" id="SSF53335">
    <property type="entry name" value="S-adenosyl-L-methionine-dependent methyltransferases"/>
    <property type="match status" value="1"/>
</dbReference>
<dbReference type="Pfam" id="PF02384">
    <property type="entry name" value="N6_Mtase"/>
    <property type="match status" value="2"/>
</dbReference>
<feature type="domain" description="DNA methylase adenine-specific" evidence="5">
    <location>
        <begin position="571"/>
        <end position="643"/>
    </location>
</feature>
<evidence type="ECO:0000259" key="5">
    <source>
        <dbReference type="Pfam" id="PF02384"/>
    </source>
</evidence>
<name>A0ABU6KIZ2_9BACI</name>
<evidence type="ECO:0000256" key="3">
    <source>
        <dbReference type="ARBA" id="ARBA00022691"/>
    </source>
</evidence>
<evidence type="ECO:0000313" key="7">
    <source>
        <dbReference type="Proteomes" id="UP001335737"/>
    </source>
</evidence>
<accession>A0ABU6KIZ2</accession>
<reference evidence="6 7" key="1">
    <citation type="journal article" date="2024" name="Int. J. Syst. Evol. Microbiol.">
        <title>Virgibacillus tibetensis sp. nov., isolated from salt lake on the Tibetan Plateau of China.</title>
        <authorList>
            <person name="Phurbu D."/>
            <person name="Liu Z.-X."/>
            <person name="Wang R."/>
            <person name="Zheng Y.-Y."/>
            <person name="Liu H.-C."/>
            <person name="Zhou Y.-G."/>
            <person name="Yu Y.-J."/>
            <person name="Li A.-H."/>
        </authorList>
    </citation>
    <scope>NUCLEOTIDE SEQUENCE [LARGE SCALE GENOMIC DNA]</scope>
    <source>
        <strain evidence="6 7">C22-A2</strain>
    </source>
</reference>